<gene>
    <name evidence="3" type="ORF">DM484_01070</name>
</gene>
<feature type="domain" description="CAAX prenyl protease 2/Lysostaphin resistance protein A-like" evidence="2">
    <location>
        <begin position="97"/>
        <end position="185"/>
    </location>
</feature>
<evidence type="ECO:0000313" key="3">
    <source>
        <dbReference type="EMBL" id="PZN86127.1"/>
    </source>
</evidence>
<dbReference type="InterPro" id="IPR003675">
    <property type="entry name" value="Rce1/LyrA-like_dom"/>
</dbReference>
<dbReference type="PANTHER" id="PTHR43592">
    <property type="entry name" value="CAAX AMINO TERMINAL PROTEASE"/>
    <property type="match status" value="1"/>
</dbReference>
<keyword evidence="3" id="KW-0378">Hydrolase</keyword>
<protein>
    <submittedName>
        <fullName evidence="3">CPBP family intramembrane metalloprotease</fullName>
    </submittedName>
</protein>
<feature type="transmembrane region" description="Helical" evidence="1">
    <location>
        <begin position="172"/>
        <end position="191"/>
    </location>
</feature>
<dbReference type="PANTHER" id="PTHR43592:SF15">
    <property type="entry name" value="CAAX AMINO TERMINAL PROTEASE FAMILY PROTEIN"/>
    <property type="match status" value="1"/>
</dbReference>
<keyword evidence="3" id="KW-0645">Protease</keyword>
<dbReference type="Proteomes" id="UP000249396">
    <property type="component" value="Unassembled WGS sequence"/>
</dbReference>
<evidence type="ECO:0000259" key="2">
    <source>
        <dbReference type="Pfam" id="PF02517"/>
    </source>
</evidence>
<feature type="transmembrane region" description="Helical" evidence="1">
    <location>
        <begin position="50"/>
        <end position="71"/>
    </location>
</feature>
<keyword evidence="1" id="KW-0812">Transmembrane</keyword>
<dbReference type="GO" id="GO:0080120">
    <property type="term" value="P:CAAX-box protein maturation"/>
    <property type="evidence" value="ECO:0007669"/>
    <property type="project" value="UniProtKB-ARBA"/>
</dbReference>
<evidence type="ECO:0000313" key="4">
    <source>
        <dbReference type="Proteomes" id="UP000249396"/>
    </source>
</evidence>
<proteinExistence type="predicted"/>
<dbReference type="AlphaFoldDB" id="A0A2W4TVJ7"/>
<sequence length="202" mass="22521">MPDPIFQSFNRTTFLRVATYFEGSLVIAAYAIGWLADIDPLANLRLQPQALLWGLAGTVPLYLYFLVSYHLPYGELRTIKRFLIDKMGPLLEKCHWSELLYLGVLAGITEETLFRGLLQPLFETHWGWAAGIILSNLLFASAHSITPLYALLAGLTGVYLGLALDIGGSRNLLTPITIHAAYDFLAFLAVVRTYRSEHGMAF</sequence>
<keyword evidence="1" id="KW-0472">Membrane</keyword>
<organism evidence="3 4">
    <name type="scientific">Candidatus Methylumidiphilus alinenensis</name>
    <dbReference type="NCBI Taxonomy" id="2202197"/>
    <lineage>
        <taxon>Bacteria</taxon>
        <taxon>Pseudomonadati</taxon>
        <taxon>Pseudomonadota</taxon>
        <taxon>Gammaproteobacteria</taxon>
        <taxon>Methylococcales</taxon>
        <taxon>Candidatus Methylumidiphilus</taxon>
    </lineage>
</organism>
<name>A0A2W4TVJ7_9GAMM</name>
<reference evidence="3 4" key="1">
    <citation type="journal article" date="2018" name="Aquat. Microb. Ecol.">
        <title>Gammaproteobacterial methanotrophs dominate.</title>
        <authorList>
            <person name="Rissanen A.J."/>
            <person name="Saarenheimo J."/>
            <person name="Tiirola M."/>
            <person name="Peura S."/>
            <person name="Aalto S.L."/>
            <person name="Karvinen A."/>
            <person name="Nykanen H."/>
        </authorList>
    </citation>
    <scope>NUCLEOTIDE SEQUENCE [LARGE SCALE GENOMIC DNA]</scope>
    <source>
        <strain evidence="3">AMbin10</strain>
    </source>
</reference>
<feature type="transmembrane region" description="Helical" evidence="1">
    <location>
        <begin position="20"/>
        <end position="38"/>
    </location>
</feature>
<dbReference type="Pfam" id="PF02517">
    <property type="entry name" value="Rce1-like"/>
    <property type="match status" value="1"/>
</dbReference>
<keyword evidence="3" id="KW-0482">Metalloprotease</keyword>
<evidence type="ECO:0000256" key="1">
    <source>
        <dbReference type="SAM" id="Phobius"/>
    </source>
</evidence>
<dbReference type="GO" id="GO:0006508">
    <property type="term" value="P:proteolysis"/>
    <property type="evidence" value="ECO:0007669"/>
    <property type="project" value="UniProtKB-KW"/>
</dbReference>
<dbReference type="GO" id="GO:0004175">
    <property type="term" value="F:endopeptidase activity"/>
    <property type="evidence" value="ECO:0007669"/>
    <property type="project" value="UniProtKB-ARBA"/>
</dbReference>
<feature type="transmembrane region" description="Helical" evidence="1">
    <location>
        <begin position="148"/>
        <end position="166"/>
    </location>
</feature>
<dbReference type="EMBL" id="QJPH01000093">
    <property type="protein sequence ID" value="PZN86127.1"/>
    <property type="molecule type" value="Genomic_DNA"/>
</dbReference>
<comment type="caution">
    <text evidence="3">The sequence shown here is derived from an EMBL/GenBank/DDBJ whole genome shotgun (WGS) entry which is preliminary data.</text>
</comment>
<accession>A0A2W4TVJ7</accession>
<keyword evidence="1" id="KW-1133">Transmembrane helix</keyword>
<dbReference type="GO" id="GO:0008237">
    <property type="term" value="F:metallopeptidase activity"/>
    <property type="evidence" value="ECO:0007669"/>
    <property type="project" value="UniProtKB-KW"/>
</dbReference>